<name>A0A4Q8LEG0_9GAMM</name>
<evidence type="ECO:0000313" key="3">
    <source>
        <dbReference type="EMBL" id="TAA27428.1"/>
    </source>
</evidence>
<proteinExistence type="predicted"/>
<dbReference type="GeneID" id="93828508"/>
<evidence type="ECO:0000313" key="1">
    <source>
        <dbReference type="EMBL" id="MDQ1119671.1"/>
    </source>
</evidence>
<dbReference type="Proteomes" id="UP000291286">
    <property type="component" value="Unassembled WGS sequence"/>
</dbReference>
<dbReference type="AlphaFoldDB" id="A0A4Q8LEG0"/>
<dbReference type="Proteomes" id="UP000292087">
    <property type="component" value="Unassembled WGS sequence"/>
</dbReference>
<accession>A0A4Q9TAM1</accession>
<dbReference type="Pfam" id="PF12244">
    <property type="entry name" value="DUF3606"/>
    <property type="match status" value="1"/>
</dbReference>
<organism evidence="3 5">
    <name type="scientific">Pseudoxanthomonas winnipegensis</name>
    <dbReference type="NCBI Taxonomy" id="2480810"/>
    <lineage>
        <taxon>Bacteria</taxon>
        <taxon>Pseudomonadati</taxon>
        <taxon>Pseudomonadota</taxon>
        <taxon>Gammaproteobacteria</taxon>
        <taxon>Lysobacterales</taxon>
        <taxon>Lysobacteraceae</taxon>
        <taxon>Pseudoxanthomonas</taxon>
    </lineage>
</organism>
<comment type="caution">
    <text evidence="3">The sequence shown here is derived from an EMBL/GenBank/DDBJ whole genome shotgun (WGS) entry which is preliminary data.</text>
</comment>
<dbReference type="EMBL" id="JAUTBB010000001">
    <property type="protein sequence ID" value="MDQ1119671.1"/>
    <property type="molecule type" value="Genomic_DNA"/>
</dbReference>
<sequence>MSSADNPRIPKDIAKVELTEEWELAYWTRHFNVNEQDLRAAVQEAGTATDQVKRHLESRPQQS</sequence>
<accession>A0A4Q8LXC2</accession>
<evidence type="ECO:0000313" key="5">
    <source>
        <dbReference type="Proteomes" id="UP000291286"/>
    </source>
</evidence>
<evidence type="ECO:0000313" key="2">
    <source>
        <dbReference type="EMBL" id="TAA18370.1"/>
    </source>
</evidence>
<protein>
    <submittedName>
        <fullName evidence="3">DUF3606 domain-containing protein</fullName>
    </submittedName>
</protein>
<dbReference type="EMBL" id="SHME01000004">
    <property type="protein sequence ID" value="TAA18370.1"/>
    <property type="molecule type" value="Genomic_DNA"/>
</dbReference>
<gene>
    <name evidence="4" type="ORF">EA656_10085</name>
    <name evidence="2" type="ORF">EA658_14725</name>
    <name evidence="3" type="ORF">EA661_15020</name>
    <name evidence="1" type="ORF">QE383_001979</name>
</gene>
<keyword evidence="7" id="KW-1185">Reference proteome</keyword>
<dbReference type="RefSeq" id="WP_130520139.1">
    <property type="nucleotide sequence ID" value="NZ_CAWZZE010000025.1"/>
</dbReference>
<dbReference type="EMBL" id="SHMF01000002">
    <property type="protein sequence ID" value="TAA35983.1"/>
    <property type="molecule type" value="Genomic_DNA"/>
</dbReference>
<reference evidence="5 6" key="1">
    <citation type="submission" date="2019-02" db="EMBL/GenBank/DDBJ databases">
        <title>WGS of Pseudoxanthomonas species novum from clinical isolates.</title>
        <authorList>
            <person name="Bernier A.-M."/>
            <person name="Bernard K."/>
            <person name="Vachon A."/>
        </authorList>
    </citation>
    <scope>NUCLEOTIDE SEQUENCE [LARGE SCALE GENOMIC DNA]</scope>
    <source>
        <strain evidence="7">NML 170316</strain>
        <strain evidence="4 6">NML140781</strain>
        <strain evidence="2">NML170316</strain>
        <strain evidence="3 5">NML171202</strain>
    </source>
</reference>
<dbReference type="InterPro" id="IPR022037">
    <property type="entry name" value="DUF3606"/>
</dbReference>
<evidence type="ECO:0000313" key="4">
    <source>
        <dbReference type="EMBL" id="TAA35983.1"/>
    </source>
</evidence>
<dbReference type="EMBL" id="SHMB01000006">
    <property type="protein sequence ID" value="TAA27428.1"/>
    <property type="molecule type" value="Genomic_DNA"/>
</dbReference>
<dbReference type="Proteomes" id="UP001234354">
    <property type="component" value="Unassembled WGS sequence"/>
</dbReference>
<accession>A0A4Q8LEG0</accession>
<dbReference type="Proteomes" id="UP000293089">
    <property type="component" value="Unassembled WGS sequence"/>
</dbReference>
<reference evidence="1" key="2">
    <citation type="submission" date="2023-07" db="EMBL/GenBank/DDBJ databases">
        <title>Functional and genomic diversity of the sorghum phyllosphere microbiome.</title>
        <authorList>
            <person name="Shade A."/>
        </authorList>
    </citation>
    <scope>NUCLEOTIDE SEQUENCE</scope>
    <source>
        <strain evidence="1">SORGH_AS_0908</strain>
    </source>
</reference>
<evidence type="ECO:0000313" key="6">
    <source>
        <dbReference type="Proteomes" id="UP000292087"/>
    </source>
</evidence>
<evidence type="ECO:0000313" key="7">
    <source>
        <dbReference type="Proteomes" id="UP000293089"/>
    </source>
</evidence>